<feature type="domain" description="DUF2344" evidence="1">
    <location>
        <begin position="2"/>
        <end position="185"/>
    </location>
</feature>
<proteinExistence type="predicted"/>
<accession>A0ABT2TRL3</accession>
<organism evidence="2 3">
    <name type="scientific">Blautia ammoniilytica</name>
    <dbReference type="NCBI Taxonomy" id="2981782"/>
    <lineage>
        <taxon>Bacteria</taxon>
        <taxon>Bacillati</taxon>
        <taxon>Bacillota</taxon>
        <taxon>Clostridia</taxon>
        <taxon>Lachnospirales</taxon>
        <taxon>Lachnospiraceae</taxon>
        <taxon>Blautia</taxon>
    </lineage>
</organism>
<evidence type="ECO:0000313" key="2">
    <source>
        <dbReference type="EMBL" id="MCU6764871.1"/>
    </source>
</evidence>
<reference evidence="2 3" key="1">
    <citation type="journal article" date="2021" name="ISME Commun">
        <title>Automated analysis of genomic sequences facilitates high-throughput and comprehensive description of bacteria.</title>
        <authorList>
            <person name="Hitch T.C.A."/>
        </authorList>
    </citation>
    <scope>NUCLEOTIDE SEQUENCE [LARGE SCALE GENOMIC DNA]</scope>
    <source>
        <strain evidence="2 3">Sanger_23</strain>
    </source>
</reference>
<dbReference type="EMBL" id="JAOQJL010000008">
    <property type="protein sequence ID" value="MCU6764871.1"/>
    <property type="molecule type" value="Genomic_DNA"/>
</dbReference>
<evidence type="ECO:0000259" key="1">
    <source>
        <dbReference type="Pfam" id="PF10105"/>
    </source>
</evidence>
<comment type="caution">
    <text evidence="2">The sequence shown here is derived from an EMBL/GenBank/DDBJ whole genome shotgun (WGS) entry which is preliminary data.</text>
</comment>
<dbReference type="Proteomes" id="UP001652409">
    <property type="component" value="Unassembled WGS sequence"/>
</dbReference>
<gene>
    <name evidence="2" type="ORF">OCV61_05515</name>
</gene>
<sequence length="235" mass="26706">MKVRIKFTKEGPIKFVGHLDTMRYFQKAIRRAGLPVAFSGGYSPHMIMSFAAPLGVGVESLGEYFDLELTKTIPTSQIRDLLDAQMTEGVHVLSARKVEDGKAGKAMSLVAAADYYVVFREGKEPKCVWRERIQEFLAQPEILITKETKKGTKEVDIRPCIYQMEQQEQGIFMKLASASSNYTKPEAVMNSFCSWLKEEMSEFPWMVKRLEVYADLGSEDNHRFVTLEALGEEIE</sequence>
<keyword evidence="3" id="KW-1185">Reference proteome</keyword>
<protein>
    <submittedName>
        <fullName evidence="2">TIGR03936 family radical SAM-associated protein</fullName>
    </submittedName>
</protein>
<dbReference type="Pfam" id="PF10105">
    <property type="entry name" value="DUF2344"/>
    <property type="match status" value="1"/>
</dbReference>
<evidence type="ECO:0000313" key="3">
    <source>
        <dbReference type="Proteomes" id="UP001652409"/>
    </source>
</evidence>
<dbReference type="NCBIfam" id="TIGR03936">
    <property type="entry name" value="sam_1_link_chp"/>
    <property type="match status" value="1"/>
</dbReference>
<name>A0ABT2TRL3_9FIRM</name>
<dbReference type="InterPro" id="IPR018768">
    <property type="entry name" value="DUF2344"/>
</dbReference>